<dbReference type="SUPFAM" id="SSF48452">
    <property type="entry name" value="TPR-like"/>
    <property type="match status" value="1"/>
</dbReference>
<accession>A0ABT8KKP7</accession>
<feature type="chain" id="PRO_5046470086" evidence="1">
    <location>
        <begin position="24"/>
        <end position="538"/>
    </location>
</feature>
<gene>
    <name evidence="2" type="ORF">QQ008_07960</name>
</gene>
<keyword evidence="3" id="KW-1185">Reference proteome</keyword>
<organism evidence="2 3">
    <name type="scientific">Splendidivirga corallicola</name>
    <dbReference type="NCBI Taxonomy" id="3051826"/>
    <lineage>
        <taxon>Bacteria</taxon>
        <taxon>Pseudomonadati</taxon>
        <taxon>Bacteroidota</taxon>
        <taxon>Cytophagia</taxon>
        <taxon>Cytophagales</taxon>
        <taxon>Splendidivirgaceae</taxon>
        <taxon>Splendidivirga</taxon>
    </lineage>
</organism>
<protein>
    <submittedName>
        <fullName evidence="2">SusD/RagB family nutrient-binding outer membrane lipoprotein</fullName>
    </submittedName>
</protein>
<dbReference type="Proteomes" id="UP001172082">
    <property type="component" value="Unassembled WGS sequence"/>
</dbReference>
<dbReference type="PROSITE" id="PS51257">
    <property type="entry name" value="PROKAR_LIPOPROTEIN"/>
    <property type="match status" value="1"/>
</dbReference>
<sequence length="538" mass="60916">MKKFNIKAIALALTIILVGSACENNFEEINVDPQRPTQTSESFLFTGVLAALNMTGNQWLYLNNHRAYQWSQLAASGFQDPNEIHDLGRDELWNNYYNSLRNVRELERRIQEDFDPERKVNRLAMLRIAAGYFALRATDLYGDMPYSQAGRGLTGDGSDADLRPAYDSQESIYKSVLADLEWAVDNMVTNLPAETPAGNDYLGFGANDVVYGSDVTKWVKFANALRLRYALRMSDVDQAAATAIISDVLSGTPVLPEGDEDMFAFGQDINLTTGMRYWAFQFYEGIRLGENAWNHMTDDPNPDGSGIIDPRVYVWYETNEDDEWVPMPQDPFVRDDLTGHPGNDQRRGDPTGFDFRGNYSGFNWFLIEDDEHGPQFHLTFSEVCFLRAEAYQRGFATGDAQEWYERGIRSSIERWYDHGTRNIDYVNPPATPDAATIDAFIAHPQIAYNAADGLRLIHVQRWLDLMLNPQEAWHLAKRSDLIPELTVREGDSGEARQTPTRIFYPLNEADNNEANFNAQLAKMPEGNTLTAGTWVTGN</sequence>
<evidence type="ECO:0000256" key="1">
    <source>
        <dbReference type="SAM" id="SignalP"/>
    </source>
</evidence>
<dbReference type="EMBL" id="JAUJEA010000002">
    <property type="protein sequence ID" value="MDN5201291.1"/>
    <property type="molecule type" value="Genomic_DNA"/>
</dbReference>
<dbReference type="Pfam" id="PF12771">
    <property type="entry name" value="SusD-like_2"/>
    <property type="match status" value="1"/>
</dbReference>
<dbReference type="RefSeq" id="WP_346751317.1">
    <property type="nucleotide sequence ID" value="NZ_JAUJEA010000002.1"/>
</dbReference>
<proteinExistence type="predicted"/>
<dbReference type="InterPro" id="IPR041662">
    <property type="entry name" value="SusD-like_2"/>
</dbReference>
<evidence type="ECO:0000313" key="2">
    <source>
        <dbReference type="EMBL" id="MDN5201291.1"/>
    </source>
</evidence>
<feature type="signal peptide" evidence="1">
    <location>
        <begin position="1"/>
        <end position="23"/>
    </location>
</feature>
<dbReference type="InterPro" id="IPR011990">
    <property type="entry name" value="TPR-like_helical_dom_sf"/>
</dbReference>
<reference evidence="2" key="1">
    <citation type="submission" date="2023-06" db="EMBL/GenBank/DDBJ databases">
        <title>Genomic of Parafulvivirga corallium.</title>
        <authorList>
            <person name="Wang G."/>
        </authorList>
    </citation>
    <scope>NUCLEOTIDE SEQUENCE</scope>
    <source>
        <strain evidence="2">BMA10</strain>
    </source>
</reference>
<name>A0ABT8KKP7_9BACT</name>
<keyword evidence="1" id="KW-0732">Signal</keyword>
<comment type="caution">
    <text evidence="2">The sequence shown here is derived from an EMBL/GenBank/DDBJ whole genome shotgun (WGS) entry which is preliminary data.</text>
</comment>
<keyword evidence="2" id="KW-0449">Lipoprotein</keyword>
<dbReference type="Gene3D" id="1.25.40.390">
    <property type="match status" value="1"/>
</dbReference>
<evidence type="ECO:0000313" key="3">
    <source>
        <dbReference type="Proteomes" id="UP001172082"/>
    </source>
</evidence>